<dbReference type="GO" id="GO:0008168">
    <property type="term" value="F:methyltransferase activity"/>
    <property type="evidence" value="ECO:0007669"/>
    <property type="project" value="UniProtKB-KW"/>
</dbReference>
<evidence type="ECO:0000256" key="4">
    <source>
        <dbReference type="SAM" id="Phobius"/>
    </source>
</evidence>
<feature type="transmembrane region" description="Helical" evidence="4">
    <location>
        <begin position="201"/>
        <end position="234"/>
    </location>
</feature>
<name>A0A7W7SPR1_9ACTN</name>
<feature type="transmembrane region" description="Helical" evidence="4">
    <location>
        <begin position="246"/>
        <end position="263"/>
    </location>
</feature>
<dbReference type="InterPro" id="IPR014032">
    <property type="entry name" value="Peptidase_A24A_bac"/>
</dbReference>
<protein>
    <submittedName>
        <fullName evidence="6">Leader peptidase (Prepilin peptidase)/N-methyltransferase</fullName>
        <ecNumber evidence="6">2.1.1.-</ecNumber>
        <ecNumber evidence="6">3.4.23.43</ecNumber>
    </submittedName>
</protein>
<dbReference type="PANTHER" id="PTHR30487:SF0">
    <property type="entry name" value="PREPILIN LEADER PEPTIDASE_N-METHYLTRANSFERASE-RELATED"/>
    <property type="match status" value="1"/>
</dbReference>
<dbReference type="PANTHER" id="PTHR30487">
    <property type="entry name" value="TYPE 4 PREPILIN-LIKE PROTEINS LEADER PEPTIDE-PROCESSING ENZYME"/>
    <property type="match status" value="1"/>
</dbReference>
<evidence type="ECO:0000313" key="6">
    <source>
        <dbReference type="EMBL" id="MBB4958688.1"/>
    </source>
</evidence>
<evidence type="ECO:0000313" key="7">
    <source>
        <dbReference type="Proteomes" id="UP000578819"/>
    </source>
</evidence>
<evidence type="ECO:0000259" key="5">
    <source>
        <dbReference type="Pfam" id="PF01478"/>
    </source>
</evidence>
<dbReference type="GO" id="GO:0032259">
    <property type="term" value="P:methylation"/>
    <property type="evidence" value="ECO:0007669"/>
    <property type="project" value="UniProtKB-KW"/>
</dbReference>
<dbReference type="Gene3D" id="1.20.120.1220">
    <property type="match status" value="1"/>
</dbReference>
<evidence type="ECO:0000256" key="1">
    <source>
        <dbReference type="ARBA" id="ARBA00005801"/>
    </source>
</evidence>
<comment type="caution">
    <text evidence="6">The sequence shown here is derived from an EMBL/GenBank/DDBJ whole genome shotgun (WGS) entry which is preliminary data.</text>
</comment>
<proteinExistence type="inferred from homology"/>
<accession>A0A7W7SPR1</accession>
<comment type="similarity">
    <text evidence="1 2">Belongs to the peptidase A24 family.</text>
</comment>
<keyword evidence="6" id="KW-0489">Methyltransferase</keyword>
<dbReference type="InterPro" id="IPR050882">
    <property type="entry name" value="Prepilin_peptidase/N-MTase"/>
</dbReference>
<gene>
    <name evidence="6" type="ORF">FHR38_002421</name>
</gene>
<dbReference type="GO" id="GO:0006465">
    <property type="term" value="P:signal peptide processing"/>
    <property type="evidence" value="ECO:0007669"/>
    <property type="project" value="TreeGrafter"/>
</dbReference>
<dbReference type="EC" id="3.4.23.43" evidence="6"/>
<keyword evidence="6" id="KW-0808">Transferase</keyword>
<organism evidence="6 7">
    <name type="scientific">Micromonospora polyrhachis</name>
    <dbReference type="NCBI Taxonomy" id="1282883"/>
    <lineage>
        <taxon>Bacteria</taxon>
        <taxon>Bacillati</taxon>
        <taxon>Actinomycetota</taxon>
        <taxon>Actinomycetes</taxon>
        <taxon>Micromonosporales</taxon>
        <taxon>Micromonosporaceae</taxon>
        <taxon>Micromonospora</taxon>
    </lineage>
</organism>
<dbReference type="EMBL" id="JACHJW010000001">
    <property type="protein sequence ID" value="MBB4958688.1"/>
    <property type="molecule type" value="Genomic_DNA"/>
</dbReference>
<keyword evidence="6" id="KW-0378">Hydrolase</keyword>
<feature type="transmembrane region" description="Helical" evidence="4">
    <location>
        <begin position="167"/>
        <end position="189"/>
    </location>
</feature>
<evidence type="ECO:0000256" key="3">
    <source>
        <dbReference type="SAM" id="MobiDB-lite"/>
    </source>
</evidence>
<sequence length="266" mass="27466">MAMTEPRSTVGDRTEPVRRPTSPPPWPVRALAVLAGTPLLRWLVVAQSVPPGSPPRRDCATCRIPIGLTGPLRAISPIARCAGCGSRVGAPPGTLELAVLAVGVVLLLGDRPIVESAAIAWWAACAVPLVYIDIAVHRLPDRLTYPAAAGTWASLGIAAVVDGHGGSWIRAVCGGLGLALLFAASTLLLGRRGFGLGDAKLTLSGGALLAWSGWGSVVFGLMVAFGSSAAYALLLLMARRIRWTDHLPFGPFLVLGTGVALALPPS</sequence>
<keyword evidence="7" id="KW-1185">Reference proteome</keyword>
<reference evidence="6 7" key="1">
    <citation type="submission" date="2020-08" db="EMBL/GenBank/DDBJ databases">
        <title>Sequencing the genomes of 1000 actinobacteria strains.</title>
        <authorList>
            <person name="Klenk H.-P."/>
        </authorList>
    </citation>
    <scope>NUCLEOTIDE SEQUENCE [LARGE SCALE GENOMIC DNA]</scope>
    <source>
        <strain evidence="6 7">DSM 45886</strain>
    </source>
</reference>
<dbReference type="RefSeq" id="WP_246446459.1">
    <property type="nucleotide sequence ID" value="NZ_JACHJW010000001.1"/>
</dbReference>
<dbReference type="Proteomes" id="UP000578819">
    <property type="component" value="Unassembled WGS sequence"/>
</dbReference>
<keyword evidence="4" id="KW-0812">Transmembrane</keyword>
<feature type="region of interest" description="Disordered" evidence="3">
    <location>
        <begin position="1"/>
        <end position="23"/>
    </location>
</feature>
<dbReference type="InterPro" id="IPR000045">
    <property type="entry name" value="Prepilin_IV_endopep_pep"/>
</dbReference>
<evidence type="ECO:0000256" key="2">
    <source>
        <dbReference type="RuleBase" id="RU003793"/>
    </source>
</evidence>
<dbReference type="EC" id="2.1.1.-" evidence="6"/>
<dbReference type="PRINTS" id="PR00864">
    <property type="entry name" value="PREPILNPTASE"/>
</dbReference>
<dbReference type="GO" id="GO:0005886">
    <property type="term" value="C:plasma membrane"/>
    <property type="evidence" value="ECO:0007669"/>
    <property type="project" value="TreeGrafter"/>
</dbReference>
<dbReference type="Pfam" id="PF01478">
    <property type="entry name" value="Peptidase_A24"/>
    <property type="match status" value="1"/>
</dbReference>
<dbReference type="AlphaFoldDB" id="A0A7W7SPR1"/>
<feature type="domain" description="Prepilin type IV endopeptidase peptidase" evidence="5">
    <location>
        <begin position="125"/>
        <end position="233"/>
    </location>
</feature>
<keyword evidence="4" id="KW-1133">Transmembrane helix</keyword>
<keyword evidence="4" id="KW-0472">Membrane</keyword>
<dbReference type="GO" id="GO:0004190">
    <property type="term" value="F:aspartic-type endopeptidase activity"/>
    <property type="evidence" value="ECO:0007669"/>
    <property type="project" value="UniProtKB-EC"/>
</dbReference>